<dbReference type="Pfam" id="PF04873">
    <property type="entry name" value="EIN3_DNA-bd"/>
    <property type="match status" value="1"/>
</dbReference>
<organism evidence="3 4">
    <name type="scientific">Escallonia rubra</name>
    <dbReference type="NCBI Taxonomy" id="112253"/>
    <lineage>
        <taxon>Eukaryota</taxon>
        <taxon>Viridiplantae</taxon>
        <taxon>Streptophyta</taxon>
        <taxon>Embryophyta</taxon>
        <taxon>Tracheophyta</taxon>
        <taxon>Spermatophyta</taxon>
        <taxon>Magnoliopsida</taxon>
        <taxon>eudicotyledons</taxon>
        <taxon>Gunneridae</taxon>
        <taxon>Pentapetalae</taxon>
        <taxon>asterids</taxon>
        <taxon>campanulids</taxon>
        <taxon>Escalloniales</taxon>
        <taxon>Escalloniaceae</taxon>
        <taxon>Escallonia</taxon>
    </lineage>
</organism>
<sequence length="176" mass="18881">MSSCCSTNSNVNGGNFDFDWDWNVGVEGTWGAWGEEEDNTISWLWDNTADNSFPGKFEDCTTVASTPHILQELQDTTLGSLLSALMPEEALETNRRASRGRAAPGGSTDQSIEPIGIHKIASETQIALSRGESLETWEDVGSRSQSIPRLALLRATVGSGQLEGGSGSKIQEAFVA</sequence>
<evidence type="ECO:0000313" key="3">
    <source>
        <dbReference type="EMBL" id="KAK2991148.1"/>
    </source>
</evidence>
<dbReference type="GO" id="GO:0003700">
    <property type="term" value="F:DNA-binding transcription factor activity"/>
    <property type="evidence" value="ECO:0007669"/>
    <property type="project" value="InterPro"/>
</dbReference>
<keyword evidence="4" id="KW-1185">Reference proteome</keyword>
<evidence type="ECO:0000256" key="1">
    <source>
        <dbReference type="SAM" id="MobiDB-lite"/>
    </source>
</evidence>
<dbReference type="Proteomes" id="UP001187471">
    <property type="component" value="Unassembled WGS sequence"/>
</dbReference>
<proteinExistence type="predicted"/>
<comment type="caution">
    <text evidence="3">The sequence shown here is derived from an EMBL/GenBank/DDBJ whole genome shotgun (WGS) entry which is preliminary data.</text>
</comment>
<dbReference type="GO" id="GO:0005634">
    <property type="term" value="C:nucleus"/>
    <property type="evidence" value="ECO:0007669"/>
    <property type="project" value="InterPro"/>
</dbReference>
<dbReference type="InterPro" id="IPR047091">
    <property type="entry name" value="EIN3-like_DNA-bd"/>
</dbReference>
<feature type="region of interest" description="Disordered" evidence="1">
    <location>
        <begin position="92"/>
        <end position="113"/>
    </location>
</feature>
<reference evidence="3" key="1">
    <citation type="submission" date="2022-12" db="EMBL/GenBank/DDBJ databases">
        <title>Draft genome assemblies for two species of Escallonia (Escalloniales).</title>
        <authorList>
            <person name="Chanderbali A."/>
            <person name="Dervinis C."/>
            <person name="Anghel I."/>
            <person name="Soltis D."/>
            <person name="Soltis P."/>
            <person name="Zapata F."/>
        </authorList>
    </citation>
    <scope>NUCLEOTIDE SEQUENCE</scope>
    <source>
        <strain evidence="3">UCBG92.1500</strain>
        <tissue evidence="3">Leaf</tissue>
    </source>
</reference>
<evidence type="ECO:0000313" key="4">
    <source>
        <dbReference type="Proteomes" id="UP001187471"/>
    </source>
</evidence>
<feature type="domain" description="Ethylene insensitive 3-like DNA-binding" evidence="2">
    <location>
        <begin position="46"/>
        <end position="87"/>
    </location>
</feature>
<dbReference type="AlphaFoldDB" id="A0AA88RUN1"/>
<accession>A0AA88RUN1</accession>
<dbReference type="InterPro" id="IPR023278">
    <property type="entry name" value="Ethylene_insens-like_DNA-bd"/>
</dbReference>
<gene>
    <name evidence="3" type="ORF">RJ640_021183</name>
</gene>
<evidence type="ECO:0000259" key="2">
    <source>
        <dbReference type="Pfam" id="PF04873"/>
    </source>
</evidence>
<protein>
    <recommendedName>
        <fullName evidence="2">Ethylene insensitive 3-like DNA-binding domain-containing protein</fullName>
    </recommendedName>
</protein>
<name>A0AA88RUN1_9ASTE</name>
<dbReference type="EMBL" id="JAVXUO010000564">
    <property type="protein sequence ID" value="KAK2991148.1"/>
    <property type="molecule type" value="Genomic_DNA"/>
</dbReference>
<dbReference type="Gene3D" id="1.10.3180.10">
    <property type="entry name" value="DNA-binding domain of EIN3-like"/>
    <property type="match status" value="1"/>
</dbReference>